<organism evidence="9 10">
    <name type="scientific">Daucus carota subsp. sativus</name>
    <name type="common">Carrot</name>
    <dbReference type="NCBI Taxonomy" id="79200"/>
    <lineage>
        <taxon>Eukaryota</taxon>
        <taxon>Viridiplantae</taxon>
        <taxon>Streptophyta</taxon>
        <taxon>Embryophyta</taxon>
        <taxon>Tracheophyta</taxon>
        <taxon>Spermatophyta</taxon>
        <taxon>Magnoliopsida</taxon>
        <taxon>eudicotyledons</taxon>
        <taxon>Gunneridae</taxon>
        <taxon>Pentapetalae</taxon>
        <taxon>asterids</taxon>
        <taxon>campanulids</taxon>
        <taxon>Apiales</taxon>
        <taxon>Apiaceae</taxon>
        <taxon>Apioideae</taxon>
        <taxon>Scandiceae</taxon>
        <taxon>Daucinae</taxon>
        <taxon>Daucus</taxon>
        <taxon>Daucus sect. Daucus</taxon>
    </lineage>
</organism>
<comment type="similarity">
    <text evidence="6">Belongs to the HIPP family.</text>
</comment>
<dbReference type="PROSITE" id="PS50846">
    <property type="entry name" value="HMA_2"/>
    <property type="match status" value="1"/>
</dbReference>
<evidence type="ECO:0000313" key="9">
    <source>
        <dbReference type="EMBL" id="WOG90809.1"/>
    </source>
</evidence>
<evidence type="ECO:0000256" key="2">
    <source>
        <dbReference type="ARBA" id="ARBA00022481"/>
    </source>
</evidence>
<dbReference type="GO" id="GO:0046872">
    <property type="term" value="F:metal ion binding"/>
    <property type="evidence" value="ECO:0007669"/>
    <property type="project" value="UniProtKB-KW"/>
</dbReference>
<protein>
    <recommendedName>
        <fullName evidence="8">HMA domain-containing protein</fullName>
    </recommendedName>
</protein>
<dbReference type="InterPro" id="IPR006121">
    <property type="entry name" value="HMA_dom"/>
</dbReference>
<keyword evidence="2" id="KW-0488">Methylation</keyword>
<evidence type="ECO:0000313" key="10">
    <source>
        <dbReference type="Proteomes" id="UP000077755"/>
    </source>
</evidence>
<proteinExistence type="inferred from homology"/>
<dbReference type="GO" id="GO:0009626">
    <property type="term" value="P:plant-type hypersensitive response"/>
    <property type="evidence" value="ECO:0007669"/>
    <property type="project" value="UniProtKB-KW"/>
</dbReference>
<keyword evidence="3" id="KW-0479">Metal-binding</keyword>
<keyword evidence="4" id="KW-0449">Lipoprotein</keyword>
<dbReference type="Proteomes" id="UP000077755">
    <property type="component" value="Chromosome 3"/>
</dbReference>
<comment type="subcellular location">
    <subcellularLocation>
        <location evidence="1">Membrane</location>
        <topology evidence="1">Peripheral membrane protein</topology>
    </subcellularLocation>
</comment>
<feature type="compositionally biased region" description="Basic and acidic residues" evidence="7">
    <location>
        <begin position="71"/>
        <end position="99"/>
    </location>
</feature>
<feature type="region of interest" description="Disordered" evidence="7">
    <location>
        <begin position="67"/>
        <end position="99"/>
    </location>
</feature>
<dbReference type="InterPro" id="IPR036163">
    <property type="entry name" value="HMA_dom_sf"/>
</dbReference>
<dbReference type="KEGG" id="dcr:108211760"/>
<keyword evidence="5" id="KW-0636">Prenylation</keyword>
<evidence type="ECO:0000256" key="1">
    <source>
        <dbReference type="ARBA" id="ARBA00004170"/>
    </source>
</evidence>
<dbReference type="GO" id="GO:0016020">
    <property type="term" value="C:membrane"/>
    <property type="evidence" value="ECO:0007669"/>
    <property type="project" value="UniProtKB-SubCell"/>
</dbReference>
<dbReference type="SUPFAM" id="SSF55008">
    <property type="entry name" value="HMA, heavy metal-associated domain"/>
    <property type="match status" value="1"/>
</dbReference>
<name>A0AAF1APK9_DAUCS</name>
<evidence type="ECO:0000256" key="5">
    <source>
        <dbReference type="ARBA" id="ARBA00023289"/>
    </source>
</evidence>
<dbReference type="PANTHER" id="PTHR45811">
    <property type="entry name" value="COPPER TRANSPORT PROTEIN FAMILY-RELATED"/>
    <property type="match status" value="1"/>
</dbReference>
<keyword evidence="10" id="KW-1185">Reference proteome</keyword>
<dbReference type="Pfam" id="PF00403">
    <property type="entry name" value="HMA"/>
    <property type="match status" value="1"/>
</dbReference>
<sequence length="154" mass="17333">MKKVVMKIELHDEKVKQKAMKLVSGLNGVESIAMEMKDKKLTVIGDIDPIKIAAKLRKLCHTEILTVGPAKEPEKKKEEPKKDDGKKEEAKKDDSKKKEEAVKAAVVAFPGFQQGYYAPQQMYPAYYQQQPSAPTHYYHNLASVEEDPNACVIC</sequence>
<feature type="domain" description="HMA" evidence="8">
    <location>
        <begin position="1"/>
        <end position="67"/>
    </location>
</feature>
<dbReference type="AlphaFoldDB" id="A0AAF1APK9"/>
<dbReference type="PANTHER" id="PTHR45811:SF80">
    <property type="entry name" value="COPPER TRANSPORT PROTEIN FAMILY-RELATED"/>
    <property type="match status" value="1"/>
</dbReference>
<evidence type="ECO:0000256" key="3">
    <source>
        <dbReference type="ARBA" id="ARBA00022723"/>
    </source>
</evidence>
<evidence type="ECO:0000259" key="8">
    <source>
        <dbReference type="PROSITE" id="PS50846"/>
    </source>
</evidence>
<dbReference type="InterPro" id="IPR051863">
    <property type="entry name" value="HIPP"/>
</dbReference>
<gene>
    <name evidence="9" type="ORF">DCAR_0310055</name>
</gene>
<reference evidence="9" key="2">
    <citation type="submission" date="2022-03" db="EMBL/GenBank/DDBJ databases">
        <title>Draft title - Genomic analysis of global carrot germplasm unveils the trajectory of domestication and the origin of high carotenoid orange carrot.</title>
        <authorList>
            <person name="Iorizzo M."/>
            <person name="Ellison S."/>
            <person name="Senalik D."/>
            <person name="Macko-Podgorni A."/>
            <person name="Grzebelus D."/>
            <person name="Bostan H."/>
            <person name="Rolling W."/>
            <person name="Curaba J."/>
            <person name="Simon P."/>
        </authorList>
    </citation>
    <scope>NUCLEOTIDE SEQUENCE</scope>
    <source>
        <tissue evidence="9">Leaf</tissue>
    </source>
</reference>
<reference evidence="9" key="1">
    <citation type="journal article" date="2016" name="Nat. Genet.">
        <title>A high-quality carrot genome assembly provides new insights into carotenoid accumulation and asterid genome evolution.</title>
        <authorList>
            <person name="Iorizzo M."/>
            <person name="Ellison S."/>
            <person name="Senalik D."/>
            <person name="Zeng P."/>
            <person name="Satapoomin P."/>
            <person name="Huang J."/>
            <person name="Bowman M."/>
            <person name="Iovene M."/>
            <person name="Sanseverino W."/>
            <person name="Cavagnaro P."/>
            <person name="Yildiz M."/>
            <person name="Macko-Podgorni A."/>
            <person name="Moranska E."/>
            <person name="Grzebelus E."/>
            <person name="Grzebelus D."/>
            <person name="Ashrafi H."/>
            <person name="Zheng Z."/>
            <person name="Cheng S."/>
            <person name="Spooner D."/>
            <person name="Van Deynze A."/>
            <person name="Simon P."/>
        </authorList>
    </citation>
    <scope>NUCLEOTIDE SEQUENCE</scope>
    <source>
        <tissue evidence="9">Leaf</tissue>
    </source>
</reference>
<evidence type="ECO:0000256" key="6">
    <source>
        <dbReference type="ARBA" id="ARBA00024045"/>
    </source>
</evidence>
<dbReference type="Gene3D" id="3.30.70.100">
    <property type="match status" value="1"/>
</dbReference>
<accession>A0AAF1APK9</accession>
<evidence type="ECO:0000256" key="4">
    <source>
        <dbReference type="ARBA" id="ARBA00023288"/>
    </source>
</evidence>
<evidence type="ECO:0000256" key="7">
    <source>
        <dbReference type="SAM" id="MobiDB-lite"/>
    </source>
</evidence>
<dbReference type="EMBL" id="CP093345">
    <property type="protein sequence ID" value="WOG90809.1"/>
    <property type="molecule type" value="Genomic_DNA"/>
</dbReference>